<reference evidence="3 4" key="1">
    <citation type="journal article" date="2011" name="Science">
        <title>The Selaginella genome identifies genetic changes associated with the evolution of vascular plants.</title>
        <authorList>
            <person name="Banks J.A."/>
            <person name="Nishiyama T."/>
            <person name="Hasebe M."/>
            <person name="Bowman J.L."/>
            <person name="Gribskov M."/>
            <person name="dePamphilis C."/>
            <person name="Albert V.A."/>
            <person name="Aono N."/>
            <person name="Aoyama T."/>
            <person name="Ambrose B.A."/>
            <person name="Ashton N.W."/>
            <person name="Axtell M.J."/>
            <person name="Barker E."/>
            <person name="Barker M.S."/>
            <person name="Bennetzen J.L."/>
            <person name="Bonawitz N.D."/>
            <person name="Chapple C."/>
            <person name="Cheng C."/>
            <person name="Correa L.G."/>
            <person name="Dacre M."/>
            <person name="DeBarry J."/>
            <person name="Dreyer I."/>
            <person name="Elias M."/>
            <person name="Engstrom E.M."/>
            <person name="Estelle M."/>
            <person name="Feng L."/>
            <person name="Finet C."/>
            <person name="Floyd S.K."/>
            <person name="Frommer W.B."/>
            <person name="Fujita T."/>
            <person name="Gramzow L."/>
            <person name="Gutensohn M."/>
            <person name="Harholt J."/>
            <person name="Hattori M."/>
            <person name="Heyl A."/>
            <person name="Hirai T."/>
            <person name="Hiwatashi Y."/>
            <person name="Ishikawa M."/>
            <person name="Iwata M."/>
            <person name="Karol K.G."/>
            <person name="Koehler B."/>
            <person name="Kolukisaoglu U."/>
            <person name="Kubo M."/>
            <person name="Kurata T."/>
            <person name="Lalonde S."/>
            <person name="Li K."/>
            <person name="Li Y."/>
            <person name="Litt A."/>
            <person name="Lyons E."/>
            <person name="Manning G."/>
            <person name="Maruyama T."/>
            <person name="Michael T.P."/>
            <person name="Mikami K."/>
            <person name="Miyazaki S."/>
            <person name="Morinaga S."/>
            <person name="Murata T."/>
            <person name="Mueller-Roeber B."/>
            <person name="Nelson D.R."/>
            <person name="Obara M."/>
            <person name="Oguri Y."/>
            <person name="Olmstead R.G."/>
            <person name="Onodera N."/>
            <person name="Petersen B.L."/>
            <person name="Pils B."/>
            <person name="Prigge M."/>
            <person name="Rensing S.A."/>
            <person name="Riano-Pachon D.M."/>
            <person name="Roberts A.W."/>
            <person name="Sato Y."/>
            <person name="Scheller H.V."/>
            <person name="Schulz B."/>
            <person name="Schulz C."/>
            <person name="Shakirov E.V."/>
            <person name="Shibagaki N."/>
            <person name="Shinohara N."/>
            <person name="Shippen D.E."/>
            <person name="Soerensen I."/>
            <person name="Sotooka R."/>
            <person name="Sugimoto N."/>
            <person name="Sugita M."/>
            <person name="Sumikawa N."/>
            <person name="Tanurdzic M."/>
            <person name="Theissen G."/>
            <person name="Ulvskov P."/>
            <person name="Wakazuki S."/>
            <person name="Weng J.K."/>
            <person name="Willats W.W."/>
            <person name="Wipf D."/>
            <person name="Wolf P.G."/>
            <person name="Yang L."/>
            <person name="Zimmer A.D."/>
            <person name="Zhu Q."/>
            <person name="Mitros T."/>
            <person name="Hellsten U."/>
            <person name="Loque D."/>
            <person name="Otillar R."/>
            <person name="Salamov A."/>
            <person name="Schmutz J."/>
            <person name="Shapiro H."/>
            <person name="Lindquist E."/>
            <person name="Lucas S."/>
            <person name="Rokhsar D."/>
            <person name="Grigoriev I.V."/>
        </authorList>
    </citation>
    <scope>NUCLEOTIDE SEQUENCE [LARGE SCALE GENOMIC DNA]</scope>
</reference>
<dbReference type="EMBL" id="GL377599">
    <property type="protein sequence ID" value="EFJ21331.1"/>
    <property type="molecule type" value="Genomic_DNA"/>
</dbReference>
<dbReference type="eggNOG" id="ENOG502R0R4">
    <property type="taxonomic scope" value="Eukaryota"/>
</dbReference>
<dbReference type="OMA" id="LFEPCIM"/>
<dbReference type="InterPro" id="IPR001680">
    <property type="entry name" value="WD40_rpt"/>
</dbReference>
<evidence type="ECO:0000259" key="2">
    <source>
        <dbReference type="Pfam" id="PF12657"/>
    </source>
</evidence>
<dbReference type="PANTHER" id="PTHR15496:SF2">
    <property type="entry name" value="GENERAL TRANSCRIPTION FACTOR 3C POLYPEPTIDE 4"/>
    <property type="match status" value="1"/>
</dbReference>
<dbReference type="STRING" id="88036.D8S2Q7"/>
<dbReference type="InParanoid" id="D8S2Q7"/>
<dbReference type="SUPFAM" id="SSF50978">
    <property type="entry name" value="WD40 repeat-like"/>
    <property type="match status" value="1"/>
</dbReference>
<gene>
    <name evidence="3" type="ORF">SELMODRAFT_417287</name>
</gene>
<organism evidence="4">
    <name type="scientific">Selaginella moellendorffii</name>
    <name type="common">Spikemoss</name>
    <dbReference type="NCBI Taxonomy" id="88036"/>
    <lineage>
        <taxon>Eukaryota</taxon>
        <taxon>Viridiplantae</taxon>
        <taxon>Streptophyta</taxon>
        <taxon>Embryophyta</taxon>
        <taxon>Tracheophyta</taxon>
        <taxon>Lycopodiopsida</taxon>
        <taxon>Selaginellales</taxon>
        <taxon>Selaginellaceae</taxon>
        <taxon>Selaginella</taxon>
    </lineage>
</organism>
<dbReference type="Pfam" id="PF00400">
    <property type="entry name" value="WD40"/>
    <property type="match status" value="2"/>
</dbReference>
<dbReference type="Proteomes" id="UP000001514">
    <property type="component" value="Unassembled WGS sequence"/>
</dbReference>
<dbReference type="FunCoup" id="D8S2Q7">
    <property type="interactions" value="1123"/>
</dbReference>
<evidence type="ECO:0000313" key="3">
    <source>
        <dbReference type="EMBL" id="EFJ21331.1"/>
    </source>
</evidence>
<keyword evidence="1" id="KW-0853">WD repeat</keyword>
<dbReference type="InterPro" id="IPR036322">
    <property type="entry name" value="WD40_repeat_dom_sf"/>
</dbReference>
<name>D8S2Q7_SELML</name>
<protein>
    <recommendedName>
        <fullName evidence="2">Transcription factor IIIC 90kDa subunit N-terminal domain-containing protein</fullName>
    </recommendedName>
</protein>
<dbReference type="HOGENOM" id="CLU_004214_1_0_1"/>
<evidence type="ECO:0000313" key="4">
    <source>
        <dbReference type="Proteomes" id="UP000001514"/>
    </source>
</evidence>
<dbReference type="GO" id="GO:0004402">
    <property type="term" value="F:histone acetyltransferase activity"/>
    <property type="evidence" value="ECO:0007669"/>
    <property type="project" value="InterPro"/>
</dbReference>
<dbReference type="GO" id="GO:0006384">
    <property type="term" value="P:transcription initiation at RNA polymerase III promoter"/>
    <property type="evidence" value="ECO:0007669"/>
    <property type="project" value="InterPro"/>
</dbReference>
<dbReference type="SMART" id="SM00320">
    <property type="entry name" value="WD40"/>
    <property type="match status" value="4"/>
</dbReference>
<dbReference type="InterPro" id="IPR015943">
    <property type="entry name" value="WD40/YVTN_repeat-like_dom_sf"/>
</dbReference>
<dbReference type="KEGG" id="smo:SELMODRAFT_417287"/>
<feature type="domain" description="Transcription factor IIIC 90kDa subunit N-terminal" evidence="2">
    <location>
        <begin position="26"/>
        <end position="186"/>
    </location>
</feature>
<proteinExistence type="predicted"/>
<accession>D8S2Q7</accession>
<feature type="repeat" description="WD" evidence="1">
    <location>
        <begin position="470"/>
        <end position="511"/>
    </location>
</feature>
<dbReference type="Gene3D" id="2.130.10.10">
    <property type="entry name" value="YVTN repeat-like/Quinoprotein amine dehydrogenase"/>
    <property type="match status" value="2"/>
</dbReference>
<dbReference type="PANTHER" id="PTHR15496">
    <property type="entry name" value="GENERAL TRANSCRIPTION FACTOR 3C POLYPEPTIDE 4 FAMILY"/>
    <property type="match status" value="1"/>
</dbReference>
<dbReference type="Pfam" id="PF12657">
    <property type="entry name" value="TFIIIC_delta"/>
    <property type="match status" value="1"/>
</dbReference>
<evidence type="ECO:0000256" key="1">
    <source>
        <dbReference type="PROSITE-ProRule" id="PRU00221"/>
    </source>
</evidence>
<sequence length="938" mass="103433">MPLCSGPPAQAFALSATPLYPNSVRWSEDNLLAVAAGHMVTILNPASLSGPRSFVSVSVKPSFDFGTVNRDELKHHLLMPLTLSRDSRAVVRSIDWSPQGVGSHGGCLLAVATTDYRVKLHSPPMSEYRSEWIELLDVSEMMFEYCMKFEFLETEASFDMMSDGIAFNRAYKRQGQIFIFEMFCLCSTPEASVLGMEAGNLLNRPPVLWDGQASLASAHMKPLANDGMADDAMKKRGRRGTYSEQLSGYVLVGSADVEGFDDGKQTKKRKQLRVRDGQLSNLTVTAPQYMTRSSMLASLALAWSSKCSCCDSNSRVFSAVFLSVGTKSGMVGFWRLSTPDVYSVEKVLPLPDVSFIGFLNAHESWVTALDWAAGASTDQVLLATGSSDGSVKLWQGDTRVLMQWQPSALFLPWTLLFQVTGVDSVPVTSLALKYSIEADNILIVVGKGSGSILACELTSAGQCSRRACLPRAHDQAVMGVCWSADKDQIYSCGQDNMLQLWEFADTQLVAVETSLLASEVPATAPDLPASALESFFGVALSPANLSLAMVRGIAAEAVDPMYQSRSQKGIVQLVWVGQDETIVKADCFDDPSAGRSAYTIAASWETKIISAFSHLDRRASFVLWDLLTVLSFLKQLCGGEILGSVFQKWLSNWSFVNTGTVEACCWSTEALKTCLPSLSCRCLQTMIVIFRRIILQDLKLGLLTEGLEAMHNSGSRTQLTSEQQTWLEILWCMEHELRERLMFLALLTALWCKSPQAENAQASVKMEARLPTAFLMSDWILLNSSKVSPQLLQLATEVHKVYNRSGSSSQERCSYCEQTVPLEYLEVGYCRAEGINTRINHRLQRCSASLQISLPGPSWYCTCCGRNAFQQVPEFFFSLMSRVQIERLPSIVVLEPVVSRCPFCGILMQRILPEFFLTPSLVLVVLSAVYVTENACKI</sequence>
<feature type="repeat" description="WD" evidence="1">
    <location>
        <begin position="359"/>
        <end position="395"/>
    </location>
</feature>
<dbReference type="InterPro" id="IPR024761">
    <property type="entry name" value="TFIIIC_delta_N"/>
</dbReference>
<dbReference type="GO" id="GO:0000127">
    <property type="term" value="C:transcription factor TFIIIC complex"/>
    <property type="evidence" value="ECO:0000318"/>
    <property type="project" value="GO_Central"/>
</dbReference>
<dbReference type="AlphaFoldDB" id="D8S2Q7"/>
<dbReference type="Gramene" id="EFJ21331">
    <property type="protein sequence ID" value="EFJ21331"/>
    <property type="gene ID" value="SELMODRAFT_417287"/>
</dbReference>
<dbReference type="InterPro" id="IPR044230">
    <property type="entry name" value="GTF3C4"/>
</dbReference>
<dbReference type="PROSITE" id="PS50082">
    <property type="entry name" value="WD_REPEATS_2"/>
    <property type="match status" value="2"/>
</dbReference>
<dbReference type="PROSITE" id="PS50294">
    <property type="entry name" value="WD_REPEATS_REGION"/>
    <property type="match status" value="2"/>
</dbReference>
<keyword evidence="4" id="KW-1185">Reference proteome</keyword>